<name>A0A9P5CHR2_9HYPO</name>
<dbReference type="AlphaFoldDB" id="A0A9P5CHR2"/>
<protein>
    <submittedName>
        <fullName evidence="1">Uncharacterized protein</fullName>
    </submittedName>
</protein>
<sequence>MWLLRLAGYELYCGYAYVGFSSVLDGPILVHGLTDGKEKLKSILAREQWRTEERAMEWEMLL</sequence>
<accession>A0A9P5CHR2</accession>
<evidence type="ECO:0000313" key="2">
    <source>
        <dbReference type="Proteomes" id="UP000801864"/>
    </source>
</evidence>
<evidence type="ECO:0000313" key="1">
    <source>
        <dbReference type="EMBL" id="KAF3076049.1"/>
    </source>
</evidence>
<proteinExistence type="predicted"/>
<reference evidence="1 2" key="1">
    <citation type="submission" date="2018-06" db="EMBL/GenBank/DDBJ databases">
        <title>Genome analysis of cellulolytic fungus Trichoderma lentiforme CFAM-422.</title>
        <authorList>
            <person name="Steindorff A.S."/>
            <person name="Formighieri E.F."/>
            <person name="Midorikawa G.E.O."/>
            <person name="Tamietti M.S."/>
            <person name="Ramos E.Z."/>
            <person name="Silva A.S."/>
            <person name="Bon E.P.S."/>
            <person name="Mendes T.D."/>
            <person name="Damaso M.C.T."/>
            <person name="Favaro L.C.L."/>
        </authorList>
    </citation>
    <scope>NUCLEOTIDE SEQUENCE [LARGE SCALE GENOMIC DNA]</scope>
    <source>
        <strain evidence="1 2">CFAM-422</strain>
    </source>
</reference>
<dbReference type="Proteomes" id="UP000801864">
    <property type="component" value="Unassembled WGS sequence"/>
</dbReference>
<organism evidence="1 2">
    <name type="scientific">Trichoderma lentiforme</name>
    <dbReference type="NCBI Taxonomy" id="1567552"/>
    <lineage>
        <taxon>Eukaryota</taxon>
        <taxon>Fungi</taxon>
        <taxon>Dikarya</taxon>
        <taxon>Ascomycota</taxon>
        <taxon>Pezizomycotina</taxon>
        <taxon>Sordariomycetes</taxon>
        <taxon>Hypocreomycetidae</taxon>
        <taxon>Hypocreales</taxon>
        <taxon>Hypocreaceae</taxon>
        <taxon>Trichoderma</taxon>
    </lineage>
</organism>
<dbReference type="EMBL" id="QLNT01000002">
    <property type="protein sequence ID" value="KAF3076049.1"/>
    <property type="molecule type" value="Genomic_DNA"/>
</dbReference>
<keyword evidence="2" id="KW-1185">Reference proteome</keyword>
<comment type="caution">
    <text evidence="1">The sequence shown here is derived from an EMBL/GenBank/DDBJ whole genome shotgun (WGS) entry which is preliminary data.</text>
</comment>
<gene>
    <name evidence="1" type="ORF">CFAM422_001159</name>
</gene>